<gene>
    <name evidence="2" type="ORF">Bathy02g02660</name>
</gene>
<name>K8EAP3_9CHLO</name>
<feature type="compositionally biased region" description="Acidic residues" evidence="1">
    <location>
        <begin position="130"/>
        <end position="143"/>
    </location>
</feature>
<feature type="compositionally biased region" description="Low complexity" evidence="1">
    <location>
        <begin position="84"/>
        <end position="95"/>
    </location>
</feature>
<keyword evidence="3" id="KW-1185">Reference proteome</keyword>
<protein>
    <submittedName>
        <fullName evidence="2">Uncharacterized protein</fullName>
    </submittedName>
</protein>
<dbReference type="EMBL" id="FO082277">
    <property type="protein sequence ID" value="CCO14907.1"/>
    <property type="molecule type" value="Genomic_DNA"/>
</dbReference>
<evidence type="ECO:0000256" key="1">
    <source>
        <dbReference type="SAM" id="MobiDB-lite"/>
    </source>
</evidence>
<feature type="compositionally biased region" description="Basic and acidic residues" evidence="1">
    <location>
        <begin position="47"/>
        <end position="71"/>
    </location>
</feature>
<dbReference type="Proteomes" id="UP000198341">
    <property type="component" value="Chromosome 2"/>
</dbReference>
<feature type="compositionally biased region" description="Acidic residues" evidence="1">
    <location>
        <begin position="286"/>
        <end position="297"/>
    </location>
</feature>
<feature type="region of interest" description="Disordered" evidence="1">
    <location>
        <begin position="233"/>
        <end position="331"/>
    </location>
</feature>
<feature type="region of interest" description="Disordered" evidence="1">
    <location>
        <begin position="1"/>
        <end position="102"/>
    </location>
</feature>
<accession>K8EAP3</accession>
<feature type="compositionally biased region" description="Basic residues" evidence="1">
    <location>
        <begin position="19"/>
        <end position="28"/>
    </location>
</feature>
<evidence type="ECO:0000313" key="3">
    <source>
        <dbReference type="Proteomes" id="UP000198341"/>
    </source>
</evidence>
<dbReference type="GeneID" id="19017379"/>
<proteinExistence type="predicted"/>
<dbReference type="AlphaFoldDB" id="K8EAP3"/>
<feature type="region of interest" description="Disordered" evidence="1">
    <location>
        <begin position="117"/>
        <end position="143"/>
    </location>
</feature>
<dbReference type="RefSeq" id="XP_007514667.1">
    <property type="nucleotide sequence ID" value="XM_007514605.1"/>
</dbReference>
<sequence>MKISTAFSTPAFPSCTSSSRRRRRRTTRRTTTTTKSVSFDDDDDDDARYNLDELFDDDRPSNRKTLFDVSKKARKNVKKDARETMMMMSASSSTRRSAEVEVPSVMKSKAAILAEEMYEDSEEERMNESKEEDEYFEEEEEESDLMRKVVKGVDGILDGVEKETRQNFLVKGTWETFKRGERIANNPSVQKGAKIVQKVSVETVKVATPIVAKAAATGIKEGGKLAFKVALGAKNMGDERRQKKQAKKIVEKNSNGITPTWKKNEGVFKSGKVPFSSSFGRRNEKEEEEEEEEEENENNVFKSLFGGGKKKEQPPPPPKKKRTDIFGRERE</sequence>
<reference evidence="2 3" key="1">
    <citation type="submission" date="2011-10" db="EMBL/GenBank/DDBJ databases">
        <authorList>
            <person name="Genoscope - CEA"/>
        </authorList>
    </citation>
    <scope>NUCLEOTIDE SEQUENCE [LARGE SCALE GENOMIC DNA]</scope>
    <source>
        <strain evidence="2 3">RCC 1105</strain>
    </source>
</reference>
<evidence type="ECO:0000313" key="2">
    <source>
        <dbReference type="EMBL" id="CCO14907.1"/>
    </source>
</evidence>
<organism evidence="2 3">
    <name type="scientific">Bathycoccus prasinos</name>
    <dbReference type="NCBI Taxonomy" id="41875"/>
    <lineage>
        <taxon>Eukaryota</taxon>
        <taxon>Viridiplantae</taxon>
        <taxon>Chlorophyta</taxon>
        <taxon>Mamiellophyceae</taxon>
        <taxon>Mamiellales</taxon>
        <taxon>Bathycoccaceae</taxon>
        <taxon>Bathycoccus</taxon>
    </lineage>
</organism>
<dbReference type="KEGG" id="bpg:Bathy02g02660"/>